<organism evidence="4">
    <name type="scientific">Characiopsis acuta</name>
    <dbReference type="NCBI Taxonomy" id="2040456"/>
    <lineage>
        <taxon>Eukaryota</taxon>
        <taxon>Sar</taxon>
        <taxon>Stramenopiles</taxon>
        <taxon>Ochrophyta</taxon>
        <taxon>Eustigmatophyceae</taxon>
        <taxon>Eustigmatales</taxon>
        <taxon>Chlorobotryaceae</taxon>
        <taxon>Characiopsis</taxon>
    </lineage>
</organism>
<sequence length="147" mass="17410">MTNIYSIIESFGRQFWVEPNKFQDFSNFKITRKPSTLKSRQFRIDYSHTPERATSILFDRVMFFADQDNVQLGKPLLENFRVEGSLLPGIHKKSKLFVFKMRSKKRFRRKLGCRISTRRIRFDNILQITKTKSNLQILVKGSSIKSN</sequence>
<dbReference type="GO" id="GO:0006412">
    <property type="term" value="P:translation"/>
    <property type="evidence" value="ECO:0007669"/>
    <property type="project" value="InterPro"/>
</dbReference>
<dbReference type="GO" id="GO:1990904">
    <property type="term" value="C:ribonucleoprotein complex"/>
    <property type="evidence" value="ECO:0007669"/>
    <property type="project" value="UniProtKB-KW"/>
</dbReference>
<evidence type="ECO:0000256" key="2">
    <source>
        <dbReference type="ARBA" id="ARBA00022980"/>
    </source>
</evidence>
<geneLocation type="plastid" evidence="4"/>
<dbReference type="EMBL" id="MK281452">
    <property type="protein sequence ID" value="QAA11283.1"/>
    <property type="molecule type" value="Genomic_DNA"/>
</dbReference>
<comment type="similarity">
    <text evidence="1">Belongs to the bacterial ribosomal protein bL21 family.</text>
</comment>
<keyword evidence="3" id="KW-0687">Ribonucleoprotein</keyword>
<dbReference type="InterPro" id="IPR028909">
    <property type="entry name" value="bL21-like"/>
</dbReference>
<dbReference type="RefSeq" id="YP_009550349.1">
    <property type="nucleotide sequence ID" value="NC_040294.1"/>
</dbReference>
<proteinExistence type="inferred from homology"/>
<dbReference type="HAMAP" id="MF_01363">
    <property type="entry name" value="Ribosomal_bL21"/>
    <property type="match status" value="1"/>
</dbReference>
<dbReference type="GO" id="GO:0003723">
    <property type="term" value="F:RNA binding"/>
    <property type="evidence" value="ECO:0007669"/>
    <property type="project" value="InterPro"/>
</dbReference>
<evidence type="ECO:0000256" key="1">
    <source>
        <dbReference type="ARBA" id="ARBA00008563"/>
    </source>
</evidence>
<reference evidence="4" key="1">
    <citation type="journal article" date="2019" name="Genome Biol. Evol.">
        <title>Plastid Genomes and Proteins Illuminate the Evolution of Eustigmatophyte Algae and Their Bacterial Endosymbionts.</title>
        <authorList>
            <person name="Sevcikova T."/>
            <person name="Yurchenko T."/>
            <person name="Fawley K.P."/>
            <person name="Amaral R."/>
            <person name="Strnad H."/>
            <person name="Santos L.M."/>
            <person name="Fawley M.W."/>
            <person name="Elias M."/>
        </authorList>
    </citation>
    <scope>NUCLEOTIDE SEQUENCE</scope>
    <source>
        <strain evidence="4">ACOI 456</strain>
    </source>
</reference>
<name>A0A451FLN4_9STRA</name>
<dbReference type="GeneID" id="38947308"/>
<accession>A0A451FLN4</accession>
<evidence type="ECO:0000313" key="4">
    <source>
        <dbReference type="EMBL" id="QAA11283.1"/>
    </source>
</evidence>
<dbReference type="SUPFAM" id="SSF141091">
    <property type="entry name" value="L21p-like"/>
    <property type="match status" value="1"/>
</dbReference>
<protein>
    <submittedName>
        <fullName evidence="4">Ribosomal protein L21</fullName>
    </submittedName>
</protein>
<keyword evidence="2 4" id="KW-0689">Ribosomal protein</keyword>
<keyword evidence="4" id="KW-0934">Plastid</keyword>
<dbReference type="InterPro" id="IPR036164">
    <property type="entry name" value="bL21-like_sf"/>
</dbReference>
<evidence type="ECO:0000256" key="3">
    <source>
        <dbReference type="ARBA" id="ARBA00023274"/>
    </source>
</evidence>
<dbReference type="GO" id="GO:0005840">
    <property type="term" value="C:ribosome"/>
    <property type="evidence" value="ECO:0007669"/>
    <property type="project" value="UniProtKB-KW"/>
</dbReference>
<dbReference type="GO" id="GO:0003735">
    <property type="term" value="F:structural constituent of ribosome"/>
    <property type="evidence" value="ECO:0007669"/>
    <property type="project" value="InterPro"/>
</dbReference>
<gene>
    <name evidence="4" type="primary">rpl21</name>
</gene>
<dbReference type="AlphaFoldDB" id="A0A451FLN4"/>
<dbReference type="Pfam" id="PF00829">
    <property type="entry name" value="Ribosomal_L21p"/>
    <property type="match status" value="1"/>
</dbReference>
<dbReference type="GO" id="GO:0005737">
    <property type="term" value="C:cytoplasm"/>
    <property type="evidence" value="ECO:0007669"/>
    <property type="project" value="UniProtKB-ARBA"/>
</dbReference>
<dbReference type="InterPro" id="IPR001787">
    <property type="entry name" value="Ribosomal_bL21"/>
</dbReference>